<feature type="compositionally biased region" description="Polar residues" evidence="1">
    <location>
        <begin position="250"/>
        <end position="269"/>
    </location>
</feature>
<protein>
    <submittedName>
        <fullName evidence="3">Uncharacterized protein</fullName>
    </submittedName>
</protein>
<evidence type="ECO:0000256" key="2">
    <source>
        <dbReference type="SAM" id="Phobius"/>
    </source>
</evidence>
<name>A0A9P1MWY3_9PELO</name>
<accession>A0A9P1MWY3</accession>
<keyword evidence="2" id="KW-0812">Transmembrane</keyword>
<feature type="transmembrane region" description="Helical" evidence="2">
    <location>
        <begin position="71"/>
        <end position="94"/>
    </location>
</feature>
<dbReference type="AlphaFoldDB" id="A0A9P1MWY3"/>
<feature type="region of interest" description="Disordered" evidence="1">
    <location>
        <begin position="208"/>
        <end position="269"/>
    </location>
</feature>
<dbReference type="EMBL" id="CANHGI010000002">
    <property type="protein sequence ID" value="CAI5442747.1"/>
    <property type="molecule type" value="Genomic_DNA"/>
</dbReference>
<gene>
    <name evidence="3" type="ORF">CAMP_LOCUS5384</name>
</gene>
<sequence>MNIINDDSMETAIEPENQQNQRRPGWLRKIRYHTFRFLDCIGSENFLFTLMFCHWIISCMLHMTFSDRSQVISEIISFLALVYFLAMLLVFISILSGVNSFLVPLGTISFCVQLFLIYLIVSNIFGIQNDNPISVIICSKNPNSWTCNLLSGNGGILHVFALTFALFFYTATIFALSDQAARNSVARQRHILRDRNLMMWETENVRQPVGPVNLDEPPRYSTLEHPSTPQRQQSIHTETSPPRYSYWERTFNNPKRSTDTKSTTSPKNV</sequence>
<feature type="transmembrane region" description="Helical" evidence="2">
    <location>
        <begin position="155"/>
        <end position="177"/>
    </location>
</feature>
<keyword evidence="4" id="KW-1185">Reference proteome</keyword>
<keyword evidence="2" id="KW-0472">Membrane</keyword>
<feature type="transmembrane region" description="Helical" evidence="2">
    <location>
        <begin position="46"/>
        <end position="65"/>
    </location>
</feature>
<dbReference type="Proteomes" id="UP001152747">
    <property type="component" value="Unassembled WGS sequence"/>
</dbReference>
<evidence type="ECO:0000313" key="4">
    <source>
        <dbReference type="Proteomes" id="UP001152747"/>
    </source>
</evidence>
<organism evidence="3 4">
    <name type="scientific">Caenorhabditis angaria</name>
    <dbReference type="NCBI Taxonomy" id="860376"/>
    <lineage>
        <taxon>Eukaryota</taxon>
        <taxon>Metazoa</taxon>
        <taxon>Ecdysozoa</taxon>
        <taxon>Nematoda</taxon>
        <taxon>Chromadorea</taxon>
        <taxon>Rhabditida</taxon>
        <taxon>Rhabditina</taxon>
        <taxon>Rhabditomorpha</taxon>
        <taxon>Rhabditoidea</taxon>
        <taxon>Rhabditidae</taxon>
        <taxon>Peloderinae</taxon>
        <taxon>Caenorhabditis</taxon>
    </lineage>
</organism>
<feature type="compositionally biased region" description="Polar residues" evidence="1">
    <location>
        <begin position="224"/>
        <end position="242"/>
    </location>
</feature>
<reference evidence="3" key="1">
    <citation type="submission" date="2022-11" db="EMBL/GenBank/DDBJ databases">
        <authorList>
            <person name="Kikuchi T."/>
        </authorList>
    </citation>
    <scope>NUCLEOTIDE SEQUENCE</scope>
    <source>
        <strain evidence="3">PS1010</strain>
    </source>
</reference>
<evidence type="ECO:0000313" key="3">
    <source>
        <dbReference type="EMBL" id="CAI5442747.1"/>
    </source>
</evidence>
<dbReference type="OrthoDB" id="5814520at2759"/>
<feature type="transmembrane region" description="Helical" evidence="2">
    <location>
        <begin position="101"/>
        <end position="121"/>
    </location>
</feature>
<evidence type="ECO:0000256" key="1">
    <source>
        <dbReference type="SAM" id="MobiDB-lite"/>
    </source>
</evidence>
<proteinExistence type="predicted"/>
<keyword evidence="2" id="KW-1133">Transmembrane helix</keyword>
<comment type="caution">
    <text evidence="3">The sequence shown here is derived from an EMBL/GenBank/DDBJ whole genome shotgun (WGS) entry which is preliminary data.</text>
</comment>